<gene>
    <name evidence="4" type="ORF">B0H16DRAFT_1696104</name>
    <name evidence="3" type="ORF">B0H16DRAFT_1696270</name>
</gene>
<dbReference type="EMBL" id="JARKIB010000137">
    <property type="protein sequence ID" value="KAJ7733670.1"/>
    <property type="molecule type" value="Genomic_DNA"/>
</dbReference>
<comment type="caution">
    <text evidence="4">The sequence shown here is derived from an EMBL/GenBank/DDBJ whole genome shotgun (WGS) entry which is preliminary data.</text>
</comment>
<protein>
    <recommendedName>
        <fullName evidence="2">TNT domain-containing protein</fullName>
    </recommendedName>
</protein>
<feature type="chain" id="PRO_5042441921" description="TNT domain-containing protein" evidence="1">
    <location>
        <begin position="22"/>
        <end position="202"/>
    </location>
</feature>
<sequence length="202" mass="22093">MVPTFLAVISLALLVIPGAVAIPLADCNCTGTINTDSTKYLCGDARLGPFILPEKAPFSHMLYRYDPFGGLCPGEFLSKWTFANNNSYRYPDHDTRGFQISTTEKTYIDGNETLVVGMLLDRFGPESGKYLAPAYTPFAQRSLPPLSLNDSDYHVYKVTKNFTLLSGPTAAWFGQPGQGTQYWSGNAVKEMISAGNLTEVAI</sequence>
<evidence type="ECO:0000259" key="2">
    <source>
        <dbReference type="Pfam" id="PF14021"/>
    </source>
</evidence>
<feature type="domain" description="TNT" evidence="2">
    <location>
        <begin position="113"/>
        <end position="200"/>
    </location>
</feature>
<organism evidence="4 5">
    <name type="scientific">Mycena metata</name>
    <dbReference type="NCBI Taxonomy" id="1033252"/>
    <lineage>
        <taxon>Eukaryota</taxon>
        <taxon>Fungi</taxon>
        <taxon>Dikarya</taxon>
        <taxon>Basidiomycota</taxon>
        <taxon>Agaricomycotina</taxon>
        <taxon>Agaricomycetes</taxon>
        <taxon>Agaricomycetidae</taxon>
        <taxon>Agaricales</taxon>
        <taxon>Marasmiineae</taxon>
        <taxon>Mycenaceae</taxon>
        <taxon>Mycena</taxon>
    </lineage>
</organism>
<dbReference type="PANTHER" id="PTHR42059:SF1">
    <property type="entry name" value="TNT DOMAIN-CONTAINING PROTEIN"/>
    <property type="match status" value="1"/>
</dbReference>
<evidence type="ECO:0000313" key="5">
    <source>
        <dbReference type="Proteomes" id="UP001215598"/>
    </source>
</evidence>
<evidence type="ECO:0000313" key="4">
    <source>
        <dbReference type="EMBL" id="KAJ7733670.1"/>
    </source>
</evidence>
<keyword evidence="5" id="KW-1185">Reference proteome</keyword>
<dbReference type="Pfam" id="PF14021">
    <property type="entry name" value="TNT"/>
    <property type="match status" value="1"/>
</dbReference>
<dbReference type="InterPro" id="IPR053024">
    <property type="entry name" value="Fungal_surface_NADase"/>
</dbReference>
<evidence type="ECO:0000313" key="3">
    <source>
        <dbReference type="EMBL" id="KAJ7732994.1"/>
    </source>
</evidence>
<dbReference type="PANTHER" id="PTHR42059">
    <property type="entry name" value="TNT DOMAIN-CONTAINING PROTEIN"/>
    <property type="match status" value="1"/>
</dbReference>
<feature type="signal peptide" evidence="1">
    <location>
        <begin position="1"/>
        <end position="21"/>
    </location>
</feature>
<accession>A0AAD7I2J4</accession>
<dbReference type="GO" id="GO:0050135">
    <property type="term" value="F:NADP+ nucleosidase activity"/>
    <property type="evidence" value="ECO:0007669"/>
    <property type="project" value="InterPro"/>
</dbReference>
<dbReference type="Proteomes" id="UP001215598">
    <property type="component" value="Unassembled WGS sequence"/>
</dbReference>
<reference evidence="4" key="1">
    <citation type="submission" date="2023-03" db="EMBL/GenBank/DDBJ databases">
        <title>Massive genome expansion in bonnet fungi (Mycena s.s.) driven by repeated elements and novel gene families across ecological guilds.</title>
        <authorList>
            <consortium name="Lawrence Berkeley National Laboratory"/>
            <person name="Harder C.B."/>
            <person name="Miyauchi S."/>
            <person name="Viragh M."/>
            <person name="Kuo A."/>
            <person name="Thoen E."/>
            <person name="Andreopoulos B."/>
            <person name="Lu D."/>
            <person name="Skrede I."/>
            <person name="Drula E."/>
            <person name="Henrissat B."/>
            <person name="Morin E."/>
            <person name="Kohler A."/>
            <person name="Barry K."/>
            <person name="LaButti K."/>
            <person name="Morin E."/>
            <person name="Salamov A."/>
            <person name="Lipzen A."/>
            <person name="Mereny Z."/>
            <person name="Hegedus B."/>
            <person name="Baldrian P."/>
            <person name="Stursova M."/>
            <person name="Weitz H."/>
            <person name="Taylor A."/>
            <person name="Grigoriev I.V."/>
            <person name="Nagy L.G."/>
            <person name="Martin F."/>
            <person name="Kauserud H."/>
        </authorList>
    </citation>
    <scope>NUCLEOTIDE SEQUENCE</scope>
    <source>
        <strain evidence="4">CBHHK182m</strain>
    </source>
</reference>
<name>A0AAD7I2J4_9AGAR</name>
<dbReference type="EMBL" id="JARKIB010000141">
    <property type="protein sequence ID" value="KAJ7732994.1"/>
    <property type="molecule type" value="Genomic_DNA"/>
</dbReference>
<dbReference type="InterPro" id="IPR025331">
    <property type="entry name" value="TNT"/>
</dbReference>
<dbReference type="AlphaFoldDB" id="A0AAD7I2J4"/>
<proteinExistence type="predicted"/>
<keyword evidence="1" id="KW-0732">Signal</keyword>
<evidence type="ECO:0000256" key="1">
    <source>
        <dbReference type="SAM" id="SignalP"/>
    </source>
</evidence>